<dbReference type="AlphaFoldDB" id="A0A834XWW9"/>
<dbReference type="PANTHER" id="PTHR21237:SF23">
    <property type="entry name" value="GRPE PROTEIN HOMOLOG, MITOCHONDRIAL"/>
    <property type="match status" value="1"/>
</dbReference>
<feature type="compositionally biased region" description="Low complexity" evidence="9">
    <location>
        <begin position="54"/>
        <end position="63"/>
    </location>
</feature>
<feature type="region of interest" description="Disordered" evidence="9">
    <location>
        <begin position="46"/>
        <end position="66"/>
    </location>
</feature>
<comment type="function">
    <text evidence="6">Essential component of the PAM complex, a complex required for the translocation of transit peptide-containing proteins from the inner membrane into the mitochondrial matrix in an ATP-dependent manner. Seems to control the nucleotide-dependent binding of mitochondrial HSP70 to substrate proteins.</text>
</comment>
<reference evidence="10 11" key="1">
    <citation type="submission" date="2020-08" db="EMBL/GenBank/DDBJ databases">
        <title>Aphidius gifuensis genome sequencing and assembly.</title>
        <authorList>
            <person name="Du Z."/>
        </authorList>
    </citation>
    <scope>NUCLEOTIDE SEQUENCE [LARGE SCALE GENOMIC DNA]</scope>
    <source>
        <strain evidence="10">YNYX2018</strain>
        <tissue evidence="10">Adults</tissue>
    </source>
</reference>
<evidence type="ECO:0000256" key="1">
    <source>
        <dbReference type="ARBA" id="ARBA00004305"/>
    </source>
</evidence>
<dbReference type="Gene3D" id="3.90.20.20">
    <property type="match status" value="1"/>
</dbReference>
<accession>A0A834XWW9</accession>
<keyword evidence="8" id="KW-0175">Coiled coil</keyword>
<keyword evidence="5" id="KW-0143">Chaperone</keyword>
<evidence type="ECO:0000313" key="11">
    <source>
        <dbReference type="Proteomes" id="UP000639338"/>
    </source>
</evidence>
<evidence type="ECO:0000256" key="7">
    <source>
        <dbReference type="RuleBase" id="RU004478"/>
    </source>
</evidence>
<dbReference type="GO" id="GO:0030150">
    <property type="term" value="P:protein import into mitochondrial matrix"/>
    <property type="evidence" value="ECO:0007669"/>
    <property type="project" value="TreeGrafter"/>
</dbReference>
<dbReference type="Proteomes" id="UP000639338">
    <property type="component" value="Unassembled WGS sequence"/>
</dbReference>
<dbReference type="CDD" id="cd00446">
    <property type="entry name" value="GrpE"/>
    <property type="match status" value="1"/>
</dbReference>
<dbReference type="SUPFAM" id="SSF58014">
    <property type="entry name" value="Coiled-coil domain of nucleotide exchange factor GrpE"/>
    <property type="match status" value="1"/>
</dbReference>
<dbReference type="Gene3D" id="2.30.22.10">
    <property type="entry name" value="Head domain of nucleotide exchange factor GrpE"/>
    <property type="match status" value="1"/>
</dbReference>
<evidence type="ECO:0000256" key="3">
    <source>
        <dbReference type="ARBA" id="ARBA00022946"/>
    </source>
</evidence>
<evidence type="ECO:0000256" key="6">
    <source>
        <dbReference type="ARBA" id="ARBA00045572"/>
    </source>
</evidence>
<dbReference type="InterPro" id="IPR013805">
    <property type="entry name" value="GrpE_CC"/>
</dbReference>
<dbReference type="PRINTS" id="PR00773">
    <property type="entry name" value="GRPEPROTEIN"/>
</dbReference>
<dbReference type="GO" id="GO:0042803">
    <property type="term" value="F:protein homodimerization activity"/>
    <property type="evidence" value="ECO:0007669"/>
    <property type="project" value="InterPro"/>
</dbReference>
<comment type="caution">
    <text evidence="10">The sequence shown here is derived from an EMBL/GenBank/DDBJ whole genome shotgun (WGS) entry which is preliminary data.</text>
</comment>
<evidence type="ECO:0000256" key="2">
    <source>
        <dbReference type="ARBA" id="ARBA00009054"/>
    </source>
</evidence>
<keyword evidence="11" id="KW-1185">Reference proteome</keyword>
<evidence type="ECO:0000256" key="4">
    <source>
        <dbReference type="ARBA" id="ARBA00023128"/>
    </source>
</evidence>
<dbReference type="HAMAP" id="MF_01151">
    <property type="entry name" value="GrpE"/>
    <property type="match status" value="1"/>
</dbReference>
<comment type="subcellular location">
    <subcellularLocation>
        <location evidence="1">Mitochondrion matrix</location>
    </subcellularLocation>
</comment>
<name>A0A834XWW9_APHGI</name>
<keyword evidence="4" id="KW-0496">Mitochondrion</keyword>
<evidence type="ECO:0000256" key="8">
    <source>
        <dbReference type="SAM" id="Coils"/>
    </source>
</evidence>
<organism evidence="10 11">
    <name type="scientific">Aphidius gifuensis</name>
    <name type="common">Parasitoid wasp</name>
    <dbReference type="NCBI Taxonomy" id="684658"/>
    <lineage>
        <taxon>Eukaryota</taxon>
        <taxon>Metazoa</taxon>
        <taxon>Ecdysozoa</taxon>
        <taxon>Arthropoda</taxon>
        <taxon>Hexapoda</taxon>
        <taxon>Insecta</taxon>
        <taxon>Pterygota</taxon>
        <taxon>Neoptera</taxon>
        <taxon>Endopterygota</taxon>
        <taxon>Hymenoptera</taxon>
        <taxon>Apocrita</taxon>
        <taxon>Ichneumonoidea</taxon>
        <taxon>Braconidae</taxon>
        <taxon>Aphidiinae</taxon>
        <taxon>Aphidius</taxon>
    </lineage>
</organism>
<dbReference type="GO" id="GO:0001405">
    <property type="term" value="C:PAM complex, Tim23 associated import motor"/>
    <property type="evidence" value="ECO:0007669"/>
    <property type="project" value="TreeGrafter"/>
</dbReference>
<feature type="coiled-coil region" evidence="8">
    <location>
        <begin position="67"/>
        <end position="94"/>
    </location>
</feature>
<protein>
    <recommendedName>
        <fullName evidence="12">GrpE protein homolog</fullName>
    </recommendedName>
</protein>
<dbReference type="OrthoDB" id="201635at2759"/>
<comment type="similarity">
    <text evidence="2 7">Belongs to the GrpE family.</text>
</comment>
<dbReference type="InterPro" id="IPR009012">
    <property type="entry name" value="GrpE_head"/>
</dbReference>
<dbReference type="InterPro" id="IPR000740">
    <property type="entry name" value="GrpE"/>
</dbReference>
<dbReference type="GO" id="GO:0051087">
    <property type="term" value="F:protein-folding chaperone binding"/>
    <property type="evidence" value="ECO:0007669"/>
    <property type="project" value="InterPro"/>
</dbReference>
<dbReference type="SUPFAM" id="SSF51064">
    <property type="entry name" value="Head domain of nucleotide exchange factor GrpE"/>
    <property type="match status" value="1"/>
</dbReference>
<dbReference type="GO" id="GO:0051082">
    <property type="term" value="F:unfolded protein binding"/>
    <property type="evidence" value="ECO:0007669"/>
    <property type="project" value="TreeGrafter"/>
</dbReference>
<dbReference type="GO" id="GO:0000774">
    <property type="term" value="F:adenyl-nucleotide exchange factor activity"/>
    <property type="evidence" value="ECO:0007669"/>
    <property type="project" value="InterPro"/>
</dbReference>
<evidence type="ECO:0000256" key="5">
    <source>
        <dbReference type="ARBA" id="ARBA00023186"/>
    </source>
</evidence>
<sequence>MAVPITSRFLKFGIDSFCQITKKSVLRTQSINSLLINQRKNYGTATEEKKVDADAPADTPADVPETEKKLKSEIEELNKELVLLKEKNIELDDKYKRALADGQNTRLRLTDAIADAKIYAVQGFCKDLLGVADILGKATESVPKDELTEQNPHLKSLYEGLRLTESELHKAFKKHGLVSMNPLDEKFDPEQHESLFQQKVEGKEPGTIVVVSKVGYKLHQRVVRPALVVIAN</sequence>
<dbReference type="Pfam" id="PF01025">
    <property type="entry name" value="GrpE"/>
    <property type="match status" value="1"/>
</dbReference>
<dbReference type="GO" id="GO:0006457">
    <property type="term" value="P:protein folding"/>
    <property type="evidence" value="ECO:0007669"/>
    <property type="project" value="InterPro"/>
</dbReference>
<dbReference type="PANTHER" id="PTHR21237">
    <property type="entry name" value="GRPE PROTEIN"/>
    <property type="match status" value="1"/>
</dbReference>
<proteinExistence type="inferred from homology"/>
<dbReference type="FunFam" id="2.30.22.10:FF:000002">
    <property type="entry name" value="GrpE protein homolog"/>
    <property type="match status" value="1"/>
</dbReference>
<evidence type="ECO:0000256" key="9">
    <source>
        <dbReference type="SAM" id="MobiDB-lite"/>
    </source>
</evidence>
<keyword evidence="3" id="KW-0809">Transit peptide</keyword>
<evidence type="ECO:0000313" key="10">
    <source>
        <dbReference type="EMBL" id="KAF7995010.1"/>
    </source>
</evidence>
<evidence type="ECO:0008006" key="12">
    <source>
        <dbReference type="Google" id="ProtNLM"/>
    </source>
</evidence>
<dbReference type="EMBL" id="JACMRX010000002">
    <property type="protein sequence ID" value="KAF7995010.1"/>
    <property type="molecule type" value="Genomic_DNA"/>
</dbReference>
<dbReference type="FunFam" id="3.90.20.20:FF:000003">
    <property type="entry name" value="GrpE protein homolog"/>
    <property type="match status" value="1"/>
</dbReference>
<gene>
    <name evidence="10" type="ORF">HCN44_004482</name>
</gene>